<reference evidence="2" key="1">
    <citation type="submission" date="2014-09" db="EMBL/GenBank/DDBJ databases">
        <authorList>
            <person name="Magalhaes I.L.F."/>
            <person name="Oliveira U."/>
            <person name="Santos F.R."/>
            <person name="Vidigal T.H.D.A."/>
            <person name="Brescovit A.D."/>
            <person name="Santos A.J."/>
        </authorList>
    </citation>
    <scope>NUCLEOTIDE SEQUENCE</scope>
    <source>
        <tissue evidence="2">Shoot tissue taken approximately 20 cm above the soil surface</tissue>
    </source>
</reference>
<sequence length="51" mass="5221">MLTSRSNGYSESSSSIATPSSACNDLSEPSNLSAIGWSGPKTSPDASLKSR</sequence>
<protein>
    <submittedName>
        <fullName evidence="2">Mdh6</fullName>
    </submittedName>
</protein>
<feature type="compositionally biased region" description="Polar residues" evidence="1">
    <location>
        <begin position="22"/>
        <end position="33"/>
    </location>
</feature>
<accession>A0A0A9CTD8</accession>
<name>A0A0A9CTD8_ARUDO</name>
<proteinExistence type="predicted"/>
<feature type="compositionally biased region" description="Low complexity" evidence="1">
    <location>
        <begin position="1"/>
        <end position="21"/>
    </location>
</feature>
<evidence type="ECO:0000313" key="2">
    <source>
        <dbReference type="EMBL" id="JAD79584.1"/>
    </source>
</evidence>
<feature type="region of interest" description="Disordered" evidence="1">
    <location>
        <begin position="1"/>
        <end position="51"/>
    </location>
</feature>
<dbReference type="AlphaFoldDB" id="A0A0A9CTD8"/>
<reference evidence="2" key="2">
    <citation type="journal article" date="2015" name="Data Brief">
        <title>Shoot transcriptome of the giant reed, Arundo donax.</title>
        <authorList>
            <person name="Barrero R.A."/>
            <person name="Guerrero F.D."/>
            <person name="Moolhuijzen P."/>
            <person name="Goolsby J.A."/>
            <person name="Tidwell J."/>
            <person name="Bellgard S.E."/>
            <person name="Bellgard M.I."/>
        </authorList>
    </citation>
    <scope>NUCLEOTIDE SEQUENCE</scope>
    <source>
        <tissue evidence="2">Shoot tissue taken approximately 20 cm above the soil surface</tissue>
    </source>
</reference>
<evidence type="ECO:0000256" key="1">
    <source>
        <dbReference type="SAM" id="MobiDB-lite"/>
    </source>
</evidence>
<dbReference type="EMBL" id="GBRH01218311">
    <property type="protein sequence ID" value="JAD79584.1"/>
    <property type="molecule type" value="Transcribed_RNA"/>
</dbReference>
<organism evidence="2">
    <name type="scientific">Arundo donax</name>
    <name type="common">Giant reed</name>
    <name type="synonym">Donax arundinaceus</name>
    <dbReference type="NCBI Taxonomy" id="35708"/>
    <lineage>
        <taxon>Eukaryota</taxon>
        <taxon>Viridiplantae</taxon>
        <taxon>Streptophyta</taxon>
        <taxon>Embryophyta</taxon>
        <taxon>Tracheophyta</taxon>
        <taxon>Spermatophyta</taxon>
        <taxon>Magnoliopsida</taxon>
        <taxon>Liliopsida</taxon>
        <taxon>Poales</taxon>
        <taxon>Poaceae</taxon>
        <taxon>PACMAD clade</taxon>
        <taxon>Arundinoideae</taxon>
        <taxon>Arundineae</taxon>
        <taxon>Arundo</taxon>
    </lineage>
</organism>